<dbReference type="InterPro" id="IPR005149">
    <property type="entry name" value="Tscrpt_reg_PadR_N"/>
</dbReference>
<dbReference type="InterPro" id="IPR036390">
    <property type="entry name" value="WH_DNA-bd_sf"/>
</dbReference>
<dbReference type="InterPro" id="IPR052509">
    <property type="entry name" value="Metal_resp_DNA-bind_regulator"/>
</dbReference>
<feature type="domain" description="Transcription regulator PadR N-terminal" evidence="1">
    <location>
        <begin position="15"/>
        <end position="89"/>
    </location>
</feature>
<accession>A0A4U8WI32</accession>
<proteinExistence type="predicted"/>
<evidence type="ECO:0000313" key="2">
    <source>
        <dbReference type="EMBL" id="VFB01699.1"/>
    </source>
</evidence>
<evidence type="ECO:0000259" key="1">
    <source>
        <dbReference type="Pfam" id="PF03551"/>
    </source>
</evidence>
<dbReference type="Proteomes" id="UP000290439">
    <property type="component" value="Chromosome"/>
</dbReference>
<dbReference type="AlphaFoldDB" id="A0A4U8WI32"/>
<dbReference type="InterPro" id="IPR036388">
    <property type="entry name" value="WH-like_DNA-bd_sf"/>
</dbReference>
<dbReference type="Gene3D" id="1.10.10.10">
    <property type="entry name" value="Winged helix-like DNA-binding domain superfamily/Winged helix DNA-binding domain"/>
    <property type="match status" value="1"/>
</dbReference>
<dbReference type="RefSeq" id="WP_130919094.1">
    <property type="nucleotide sequence ID" value="NZ_JADLPK010000004.1"/>
</dbReference>
<dbReference type="EMBL" id="LR215973">
    <property type="protein sequence ID" value="VFB01699.1"/>
    <property type="molecule type" value="Genomic_DNA"/>
</dbReference>
<gene>
    <name evidence="2" type="ORF">NCTC10797_05523</name>
</gene>
<reference evidence="2 3" key="1">
    <citation type="submission" date="2019-02" db="EMBL/GenBank/DDBJ databases">
        <authorList>
            <consortium name="Pathogen Informatics"/>
        </authorList>
    </citation>
    <scope>NUCLEOTIDE SEQUENCE [LARGE SCALE GENOMIC DNA]</scope>
    <source>
        <strain evidence="2 3">3012STDY6756504</strain>
    </source>
</reference>
<organism evidence="2 3">
    <name type="scientific">Nocardia cyriacigeorgica</name>
    <dbReference type="NCBI Taxonomy" id="135487"/>
    <lineage>
        <taxon>Bacteria</taxon>
        <taxon>Bacillati</taxon>
        <taxon>Actinomycetota</taxon>
        <taxon>Actinomycetes</taxon>
        <taxon>Mycobacteriales</taxon>
        <taxon>Nocardiaceae</taxon>
        <taxon>Nocardia</taxon>
    </lineage>
</organism>
<dbReference type="SUPFAM" id="SSF46785">
    <property type="entry name" value="Winged helix' DNA-binding domain"/>
    <property type="match status" value="1"/>
</dbReference>
<dbReference type="Pfam" id="PF03551">
    <property type="entry name" value="PadR"/>
    <property type="match status" value="1"/>
</dbReference>
<sequence>MAAKRKVGNLLALAVLSVIIERPMHRYEIASTLRDRGKDRDMDIKWGSLYTVVQNMAKAGFLEVVGSEREGARPERVIYRITDAGRAELIDWTRELIAEPQPEQRQYVAGLSILAALAPDEVIELLGRRIEALNEQIAGVRAEFDAVAGALPRLFMVETEYGLAMLEAERAWTVAFRDELVSGTFPGLDGWRAWHADGMDQAKAGDLMEGGTAHS</sequence>
<evidence type="ECO:0000313" key="3">
    <source>
        <dbReference type="Proteomes" id="UP000290439"/>
    </source>
</evidence>
<dbReference type="PANTHER" id="PTHR33169">
    <property type="entry name" value="PADR-FAMILY TRANSCRIPTIONAL REGULATOR"/>
    <property type="match status" value="1"/>
</dbReference>
<name>A0A4U8WI32_9NOCA</name>
<protein>
    <submittedName>
        <fullName evidence="2">Transcriptional regulator, Acidobacterial, PadR-family</fullName>
    </submittedName>
</protein>
<dbReference type="PANTHER" id="PTHR33169:SF14">
    <property type="entry name" value="TRANSCRIPTIONAL REGULATOR RV3488"/>
    <property type="match status" value="1"/>
</dbReference>